<dbReference type="Gene3D" id="2.20.100.10">
    <property type="entry name" value="Thrombospondin type-1 (TSP1) repeat"/>
    <property type="match status" value="1"/>
</dbReference>
<dbReference type="FunFam" id="2.20.100.10:FF:000007">
    <property type="entry name" value="Thrombospondin 1"/>
    <property type="match status" value="1"/>
</dbReference>
<dbReference type="PANTHER" id="PTHR13723:SF200">
    <property type="entry name" value="ADAM METALLOPEPTIDASE WITH THROMBOSPONDIN TYPE 1 MOTIF B, ISOFORM B"/>
    <property type="match status" value="1"/>
</dbReference>
<organism evidence="5 6">
    <name type="scientific">Dreissena polymorpha</name>
    <name type="common">Zebra mussel</name>
    <name type="synonym">Mytilus polymorpha</name>
    <dbReference type="NCBI Taxonomy" id="45954"/>
    <lineage>
        <taxon>Eukaryota</taxon>
        <taxon>Metazoa</taxon>
        <taxon>Spiralia</taxon>
        <taxon>Lophotrochozoa</taxon>
        <taxon>Mollusca</taxon>
        <taxon>Bivalvia</taxon>
        <taxon>Autobranchia</taxon>
        <taxon>Heteroconchia</taxon>
        <taxon>Euheterodonta</taxon>
        <taxon>Imparidentia</taxon>
        <taxon>Neoheterodontei</taxon>
        <taxon>Myida</taxon>
        <taxon>Dreissenoidea</taxon>
        <taxon>Dreissenidae</taxon>
        <taxon>Dreissena</taxon>
    </lineage>
</organism>
<gene>
    <name evidence="5" type="ORF">DPMN_144802</name>
</gene>
<sequence>MSMLFLAVDGGWTSLGIWGPCSVTCDSGHQVRVRECSDPEPKNGGANCTGDATDLQICQLTDACVYGKYNR</sequence>
<evidence type="ECO:0000256" key="1">
    <source>
        <dbReference type="ARBA" id="ARBA00004613"/>
    </source>
</evidence>
<reference evidence="5" key="2">
    <citation type="submission" date="2020-11" db="EMBL/GenBank/DDBJ databases">
        <authorList>
            <person name="McCartney M.A."/>
            <person name="Auch B."/>
            <person name="Kono T."/>
            <person name="Mallez S."/>
            <person name="Becker A."/>
            <person name="Gohl D.M."/>
            <person name="Silverstein K.A.T."/>
            <person name="Koren S."/>
            <person name="Bechman K.B."/>
            <person name="Herman A."/>
            <person name="Abrahante J.E."/>
            <person name="Garbe J."/>
        </authorList>
    </citation>
    <scope>NUCLEOTIDE SEQUENCE</scope>
    <source>
        <strain evidence="5">Duluth1</strain>
        <tissue evidence="5">Whole animal</tissue>
    </source>
</reference>
<dbReference type="InterPro" id="IPR036383">
    <property type="entry name" value="TSP1_rpt_sf"/>
</dbReference>
<protein>
    <submittedName>
        <fullName evidence="5">Uncharacterized protein</fullName>
    </submittedName>
</protein>
<dbReference type="PROSITE" id="PS50092">
    <property type="entry name" value="TSP1"/>
    <property type="match status" value="1"/>
</dbReference>
<evidence type="ECO:0000313" key="6">
    <source>
        <dbReference type="Proteomes" id="UP000828390"/>
    </source>
</evidence>
<keyword evidence="4" id="KW-1015">Disulfide bond</keyword>
<evidence type="ECO:0000313" key="5">
    <source>
        <dbReference type="EMBL" id="KAH3791319.1"/>
    </source>
</evidence>
<comment type="subcellular location">
    <subcellularLocation>
        <location evidence="1">Secreted</location>
    </subcellularLocation>
</comment>
<dbReference type="GO" id="GO:0005576">
    <property type="term" value="C:extracellular region"/>
    <property type="evidence" value="ECO:0007669"/>
    <property type="project" value="UniProtKB-SubCell"/>
</dbReference>
<dbReference type="EMBL" id="JAIWYP010000007">
    <property type="protein sequence ID" value="KAH3791319.1"/>
    <property type="molecule type" value="Genomic_DNA"/>
</dbReference>
<dbReference type="PANTHER" id="PTHR13723">
    <property type="entry name" value="ADAMTS A DISINTEGRIN AND METALLOPROTEASE WITH THROMBOSPONDIN MOTIFS PROTEASE"/>
    <property type="match status" value="1"/>
</dbReference>
<dbReference type="InterPro" id="IPR000884">
    <property type="entry name" value="TSP1_rpt"/>
</dbReference>
<evidence type="ECO:0000256" key="4">
    <source>
        <dbReference type="ARBA" id="ARBA00023157"/>
    </source>
</evidence>
<dbReference type="PRINTS" id="PR01705">
    <property type="entry name" value="TSP1REPEAT"/>
</dbReference>
<dbReference type="InterPro" id="IPR050439">
    <property type="entry name" value="ADAMTS_ADAMTS-like"/>
</dbReference>
<dbReference type="SUPFAM" id="SSF82895">
    <property type="entry name" value="TSP-1 type 1 repeat"/>
    <property type="match status" value="1"/>
</dbReference>
<accession>A0A9D4F2S0</accession>
<evidence type="ECO:0000256" key="3">
    <source>
        <dbReference type="ARBA" id="ARBA00022737"/>
    </source>
</evidence>
<dbReference type="GO" id="GO:0004222">
    <property type="term" value="F:metalloendopeptidase activity"/>
    <property type="evidence" value="ECO:0007669"/>
    <property type="project" value="TreeGrafter"/>
</dbReference>
<dbReference type="Pfam" id="PF00090">
    <property type="entry name" value="TSP_1"/>
    <property type="match status" value="1"/>
</dbReference>
<dbReference type="GO" id="GO:0031012">
    <property type="term" value="C:extracellular matrix"/>
    <property type="evidence" value="ECO:0007669"/>
    <property type="project" value="TreeGrafter"/>
</dbReference>
<dbReference type="GO" id="GO:0030198">
    <property type="term" value="P:extracellular matrix organization"/>
    <property type="evidence" value="ECO:0007669"/>
    <property type="project" value="TreeGrafter"/>
</dbReference>
<proteinExistence type="predicted"/>
<reference evidence="5" key="1">
    <citation type="journal article" date="2019" name="bioRxiv">
        <title>The Genome of the Zebra Mussel, Dreissena polymorpha: A Resource for Invasive Species Research.</title>
        <authorList>
            <person name="McCartney M.A."/>
            <person name="Auch B."/>
            <person name="Kono T."/>
            <person name="Mallez S."/>
            <person name="Zhang Y."/>
            <person name="Obille A."/>
            <person name="Becker A."/>
            <person name="Abrahante J.E."/>
            <person name="Garbe J."/>
            <person name="Badalamenti J.P."/>
            <person name="Herman A."/>
            <person name="Mangelson H."/>
            <person name="Liachko I."/>
            <person name="Sullivan S."/>
            <person name="Sone E.D."/>
            <person name="Koren S."/>
            <person name="Silverstein K.A.T."/>
            <person name="Beckman K.B."/>
            <person name="Gohl D.M."/>
        </authorList>
    </citation>
    <scope>NUCLEOTIDE SEQUENCE</scope>
    <source>
        <strain evidence="5">Duluth1</strain>
        <tissue evidence="5">Whole animal</tissue>
    </source>
</reference>
<keyword evidence="6" id="KW-1185">Reference proteome</keyword>
<name>A0A9D4F2S0_DREPO</name>
<dbReference type="AlphaFoldDB" id="A0A9D4F2S0"/>
<dbReference type="SMART" id="SM00209">
    <property type="entry name" value="TSP1"/>
    <property type="match status" value="1"/>
</dbReference>
<evidence type="ECO:0000256" key="2">
    <source>
        <dbReference type="ARBA" id="ARBA00022525"/>
    </source>
</evidence>
<dbReference type="Proteomes" id="UP000828390">
    <property type="component" value="Unassembled WGS sequence"/>
</dbReference>
<dbReference type="GO" id="GO:0006508">
    <property type="term" value="P:proteolysis"/>
    <property type="evidence" value="ECO:0007669"/>
    <property type="project" value="TreeGrafter"/>
</dbReference>
<keyword evidence="2" id="KW-0964">Secreted</keyword>
<keyword evidence="3" id="KW-0677">Repeat</keyword>
<comment type="caution">
    <text evidence="5">The sequence shown here is derived from an EMBL/GenBank/DDBJ whole genome shotgun (WGS) entry which is preliminary data.</text>
</comment>